<gene>
    <name evidence="3" type="ORF">ACFQ1X_07875</name>
</gene>
<protein>
    <submittedName>
        <fullName evidence="3">Ig-like domain-containing protein</fullName>
    </submittedName>
</protein>
<dbReference type="InterPro" id="IPR058193">
    <property type="entry name" value="VanY/YodJ_core_dom"/>
</dbReference>
<evidence type="ECO:0000313" key="4">
    <source>
        <dbReference type="Proteomes" id="UP001597109"/>
    </source>
</evidence>
<dbReference type="SUPFAM" id="SSF55166">
    <property type="entry name" value="Hedgehog/DD-peptidase"/>
    <property type="match status" value="1"/>
</dbReference>
<feature type="domain" description="Bacterial Ig" evidence="2">
    <location>
        <begin position="263"/>
        <end position="341"/>
    </location>
</feature>
<proteinExistence type="predicted"/>
<dbReference type="Pfam" id="PF02557">
    <property type="entry name" value="VanY"/>
    <property type="match status" value="1"/>
</dbReference>
<dbReference type="RefSeq" id="WP_144841566.1">
    <property type="nucleotide sequence ID" value="NZ_JBHTKI010000008.1"/>
</dbReference>
<dbReference type="Proteomes" id="UP001597109">
    <property type="component" value="Unassembled WGS sequence"/>
</dbReference>
<evidence type="ECO:0000259" key="1">
    <source>
        <dbReference type="Pfam" id="PF02557"/>
    </source>
</evidence>
<feature type="domain" description="D-alanyl-D-alanine carboxypeptidase-like core" evidence="1">
    <location>
        <begin position="385"/>
        <end position="512"/>
    </location>
</feature>
<evidence type="ECO:0000313" key="3">
    <source>
        <dbReference type="EMBL" id="MFD1031352.1"/>
    </source>
</evidence>
<keyword evidence="4" id="KW-1185">Reference proteome</keyword>
<dbReference type="Pfam" id="PF17936">
    <property type="entry name" value="Big_6"/>
    <property type="match status" value="3"/>
</dbReference>
<accession>A0ABW3LDX6</accession>
<dbReference type="InterPro" id="IPR041498">
    <property type="entry name" value="Big_6"/>
</dbReference>
<dbReference type="InterPro" id="IPR052179">
    <property type="entry name" value="DD-CPase-like"/>
</dbReference>
<feature type="domain" description="Bacterial Ig" evidence="2">
    <location>
        <begin position="98"/>
        <end position="178"/>
    </location>
</feature>
<organism evidence="3 4">
    <name type="scientific">Metaplanococcus flavidus</name>
    <dbReference type="NCBI Taxonomy" id="569883"/>
    <lineage>
        <taxon>Bacteria</taxon>
        <taxon>Bacillati</taxon>
        <taxon>Bacillota</taxon>
        <taxon>Bacilli</taxon>
        <taxon>Bacillales</taxon>
        <taxon>Caryophanaceae</taxon>
        <taxon>Metaplanococcus</taxon>
    </lineage>
</organism>
<sequence length="534" mass="56402">MTKKILLSLLLLAAVFIAIVLTMTLTKEEDNVAPEVQGLEKDVYNEPVAPTFNEGTAELNGEGFESGTAISEDGHYVLEVTDDSGNQATKEFAIDQTAPEKPAVDGVDDQTETITGSAEADSEVKAWSDDALIAAGSTDEDGAFSLSITPQEAGSTIGVAAIDSAGNQSDWTSIEVSDVTAPNAPEVAEVSDRVDQIEGQAEPGSSVVVYAGDEKLAETAAEEGKFSAPVENLRAGQELTVYAVDDAGNKSDAVTLTVSDKTAPPAPEVNTVTEDMTTISGKAEPGAAIQVYAGNDELGETAANSNGGFEVEISKQESGTDLAFIAIDAAGNKSEAQTVKVASARSQEPDSDPGENQQAVEPTYIDGVLVVNKKYGLPPSYAPGVDPTAQSALDKMIADAEQAGHELSVISTYRTYSYQENLYNRYVDSHGEEQAKRFAALPGHSEHQTGLAFDLGGTESQENWLSGSFGDTPAGQWLAANAHKYGFIVRYPKGKEAVTGYMYEPWHFRYLGVDTATKVYNSGLTLEEYLGISG</sequence>
<dbReference type="InterPro" id="IPR003709">
    <property type="entry name" value="VanY-like_core_dom"/>
</dbReference>
<dbReference type="Gene3D" id="3.30.1380.10">
    <property type="match status" value="1"/>
</dbReference>
<evidence type="ECO:0000259" key="2">
    <source>
        <dbReference type="Pfam" id="PF17936"/>
    </source>
</evidence>
<dbReference type="NCBIfam" id="NF033510">
    <property type="entry name" value="Ca_tandemer"/>
    <property type="match status" value="2"/>
</dbReference>
<dbReference type="Gene3D" id="2.60.40.10">
    <property type="entry name" value="Immunoglobulins"/>
    <property type="match status" value="3"/>
</dbReference>
<comment type="caution">
    <text evidence="3">The sequence shown here is derived from an EMBL/GenBank/DDBJ whole genome shotgun (WGS) entry which is preliminary data.</text>
</comment>
<dbReference type="PANTHER" id="PTHR34385">
    <property type="entry name" value="D-ALANYL-D-ALANINE CARBOXYPEPTIDASE"/>
    <property type="match status" value="1"/>
</dbReference>
<dbReference type="EMBL" id="JBHTKI010000008">
    <property type="protein sequence ID" value="MFD1031352.1"/>
    <property type="molecule type" value="Genomic_DNA"/>
</dbReference>
<feature type="domain" description="Bacterial Ig" evidence="2">
    <location>
        <begin position="181"/>
        <end position="260"/>
    </location>
</feature>
<dbReference type="InterPro" id="IPR009045">
    <property type="entry name" value="Zn_M74/Hedgehog-like"/>
</dbReference>
<dbReference type="CDD" id="cd14852">
    <property type="entry name" value="LD-carboxypeptidase"/>
    <property type="match status" value="1"/>
</dbReference>
<name>A0ABW3LDX6_9BACL</name>
<dbReference type="PANTHER" id="PTHR34385:SF1">
    <property type="entry name" value="PEPTIDOGLYCAN L-ALANYL-D-GLUTAMATE ENDOPEPTIDASE CWLK"/>
    <property type="match status" value="1"/>
</dbReference>
<dbReference type="InterPro" id="IPR013783">
    <property type="entry name" value="Ig-like_fold"/>
</dbReference>
<reference evidence="4" key="1">
    <citation type="journal article" date="2019" name="Int. J. Syst. Evol. Microbiol.">
        <title>The Global Catalogue of Microorganisms (GCM) 10K type strain sequencing project: providing services to taxonomists for standard genome sequencing and annotation.</title>
        <authorList>
            <consortium name="The Broad Institute Genomics Platform"/>
            <consortium name="The Broad Institute Genome Sequencing Center for Infectious Disease"/>
            <person name="Wu L."/>
            <person name="Ma J."/>
        </authorList>
    </citation>
    <scope>NUCLEOTIDE SEQUENCE [LARGE SCALE GENOMIC DNA]</scope>
    <source>
        <strain evidence="4">CCUG 56756</strain>
    </source>
</reference>